<name>X0T3Q8_9ZZZZ</name>
<dbReference type="GO" id="GO:0006183">
    <property type="term" value="P:GTP biosynthetic process"/>
    <property type="evidence" value="ECO:0007669"/>
    <property type="project" value="TreeGrafter"/>
</dbReference>
<dbReference type="PANTHER" id="PTHR11911">
    <property type="entry name" value="INOSINE-5-MONOPHOSPHATE DEHYDROGENASE RELATED"/>
    <property type="match status" value="1"/>
</dbReference>
<proteinExistence type="inferred from homology"/>
<dbReference type="GO" id="GO:0003938">
    <property type="term" value="F:IMP dehydrogenase activity"/>
    <property type="evidence" value="ECO:0007669"/>
    <property type="project" value="InterPro"/>
</dbReference>
<dbReference type="EMBL" id="BARS01007415">
    <property type="protein sequence ID" value="GAF82812.1"/>
    <property type="molecule type" value="Genomic_DNA"/>
</dbReference>
<dbReference type="SUPFAM" id="SSF51412">
    <property type="entry name" value="Inosine monophosphate dehydrogenase (IMPDH)"/>
    <property type="match status" value="1"/>
</dbReference>
<dbReference type="InterPro" id="IPR005990">
    <property type="entry name" value="IMP_DH"/>
</dbReference>
<feature type="non-terminal residue" evidence="3">
    <location>
        <position position="1"/>
    </location>
</feature>
<dbReference type="FunFam" id="3.20.20.70:FF:000424">
    <property type="entry name" value="Inosine-5'-monophosphate dehydrogenase 2"/>
    <property type="match status" value="1"/>
</dbReference>
<dbReference type="Gene3D" id="3.20.20.70">
    <property type="entry name" value="Aldolase class I"/>
    <property type="match status" value="1"/>
</dbReference>
<dbReference type="CDD" id="cd00381">
    <property type="entry name" value="IMPDH"/>
    <property type="match status" value="1"/>
</dbReference>
<reference evidence="3" key="1">
    <citation type="journal article" date="2014" name="Front. Microbiol.">
        <title>High frequency of phylogenetically diverse reductive dehalogenase-homologous genes in deep subseafloor sedimentary metagenomes.</title>
        <authorList>
            <person name="Kawai M."/>
            <person name="Futagami T."/>
            <person name="Toyoda A."/>
            <person name="Takaki Y."/>
            <person name="Nishi S."/>
            <person name="Hori S."/>
            <person name="Arai W."/>
            <person name="Tsubouchi T."/>
            <person name="Morono Y."/>
            <person name="Uchiyama I."/>
            <person name="Ito T."/>
            <person name="Fujiyama A."/>
            <person name="Inagaki F."/>
            <person name="Takami H."/>
        </authorList>
    </citation>
    <scope>NUCLEOTIDE SEQUENCE</scope>
    <source>
        <strain evidence="3">Expedition CK06-06</strain>
    </source>
</reference>
<comment type="caution">
    <text evidence="3">The sequence shown here is derived from an EMBL/GenBank/DDBJ whole genome shotgun (WGS) entry which is preliminary data.</text>
</comment>
<evidence type="ECO:0000259" key="2">
    <source>
        <dbReference type="Pfam" id="PF00478"/>
    </source>
</evidence>
<feature type="domain" description="IMP dehydrogenase/GMP reductase" evidence="2">
    <location>
        <begin position="17"/>
        <end position="293"/>
    </location>
</feature>
<dbReference type="AlphaFoldDB" id="X0T3Q8"/>
<accession>X0T3Q8</accession>
<organism evidence="3">
    <name type="scientific">marine sediment metagenome</name>
    <dbReference type="NCBI Taxonomy" id="412755"/>
    <lineage>
        <taxon>unclassified sequences</taxon>
        <taxon>metagenomes</taxon>
        <taxon>ecological metagenomes</taxon>
    </lineage>
</organism>
<gene>
    <name evidence="3" type="ORF">S01H1_14277</name>
</gene>
<dbReference type="InterPro" id="IPR013785">
    <property type="entry name" value="Aldolase_TIM"/>
</dbReference>
<evidence type="ECO:0000313" key="3">
    <source>
        <dbReference type="EMBL" id="GAF82812.1"/>
    </source>
</evidence>
<dbReference type="InterPro" id="IPR001093">
    <property type="entry name" value="IMP_DH_GMPRt"/>
</dbReference>
<dbReference type="Pfam" id="PF00478">
    <property type="entry name" value="IMPDH"/>
    <property type="match status" value="1"/>
</dbReference>
<comment type="similarity">
    <text evidence="1">Belongs to the IMPDH/GMPR family.</text>
</comment>
<dbReference type="PANTHER" id="PTHR11911:SF111">
    <property type="entry name" value="INOSINE-5'-MONOPHOSPHATE DEHYDROGENASE"/>
    <property type="match status" value="1"/>
</dbReference>
<protein>
    <recommendedName>
        <fullName evidence="2">IMP dehydrogenase/GMP reductase domain-containing protein</fullName>
    </recommendedName>
</protein>
<dbReference type="SMART" id="SM01240">
    <property type="entry name" value="IMPDH"/>
    <property type="match status" value="1"/>
</dbReference>
<sequence length="307" mass="32772">KLPLVDDDGNLRGLITIKDINKILKYPGATKDELGRLRCAAAVGTTPDTPERAEALIHSGVDALVVDTSHGHSAKVIEILRTLKEKFPEIDIIVGNVGTEEGARVLAEAGADAVKVGIGPGATCTTRVVAGAGMPQITAIMEAVKGVAGMDIPVIADGGIKFSGDITKAMAAGASSVMIGNLFAGTEESPGKKVLFEGRTYKLYRGMGSVEAMKEGSKDRYFQEYRESKDKLVPEGIEGRVLYRGSVEDYIFQLLGGIRSGMGLCGASTIEELRNKTRFVRITAAGLRESHPHDIVITEEAPNYRRE</sequence>
<evidence type="ECO:0000256" key="1">
    <source>
        <dbReference type="ARBA" id="ARBA00005502"/>
    </source>
</evidence>